<evidence type="ECO:0000256" key="8">
    <source>
        <dbReference type="SAM" id="MobiDB-lite"/>
    </source>
</evidence>
<dbReference type="VEuPathDB" id="FungiDB:NCU05833"/>
<keyword evidence="2 9" id="KW-0812">Transmembrane</keyword>
<dbReference type="GO" id="GO:0016020">
    <property type="term" value="C:membrane"/>
    <property type="evidence" value="ECO:0007669"/>
    <property type="project" value="UniProtKB-SubCell"/>
</dbReference>
<dbReference type="InParanoid" id="Q7S5L0"/>
<feature type="repeat" description="ANK" evidence="7">
    <location>
        <begin position="133"/>
        <end position="165"/>
    </location>
</feature>
<feature type="region of interest" description="Disordered" evidence="8">
    <location>
        <begin position="1018"/>
        <end position="1056"/>
    </location>
</feature>
<evidence type="ECO:0000256" key="4">
    <source>
        <dbReference type="ARBA" id="ARBA00022989"/>
    </source>
</evidence>
<sequence>MGPPRKQETSQKLKRLKEFFRSGGKRQQPQAPRRPDEDKNMLSPTRTLSFNSYLEKVEEENKRRLQAAVDIRQAITQNDYYRVIELYQQHAALRPKDKRGRTPLHAAAELGRDLILRFLLDQKGVSLDATDIHGRTALHFASINNHADCVSYLLERGANAQLVDGNGHLPSFYASTDTKAKFDNPPIVHSSDQYAAANNWRNRATFDTGPTPPNGAREEVCRYFQGSLWVPDLSTRFRILPVWELVYEAGRYEDLCRRFSIRQETTVDKKKWIHLPITSRDLLLDLTKRIYTASGRDLQSYQRVETLVVDMFQQVDVTGPEGKVHFKFKSLKHSGQTDSDEGRSKSGSIYAMALPVVDVDKKDYVSVARVAQEQATKKAKPRQETKLYLGDRAKKHFGYMLKAVGFMGQPLPRCLDQSYHDDLDSDKLDFLNNDQVIVRYIRYLKARCSRAAKEMGYSAGLDSADLGEKARAHAQYEDAEPAPQNEPDHRQQPTSIRVGSLENDRPPAQDNTTSHISREQGPQPLEQTSFEAPRPPHSPRRTYTGASTTSQPRQFSLQRSDTDKSMSPEDAMRLFESLHVEASDQKKLPQSEKPSMLSGLGPSNVTHQSPGQTEHRAGPATPKPATPGTPGAFVKGPADIGDQGNANSGGPGYVFASEPISLKESDDFLTVPYFWLFKLDADTIVTLYPERWDMGNEQQLQRHILDSVSDDRHIHSKTHDNNGEDLDIDLVTKAILKACMSFEAKALVPSINPDAIFDEDDECNGGELRRVMLPYTEAFSASIAQLYFQVTQRFDRLKRGMGSISKDPNKFYQDTQNETAILIDIDDTIGEIGMIKRILSNQIKIFDRFQNEVRGKNPNKVAKVHEGEILARFDILEDEANRVRSMVTTLLNLRQREATLEDALSMGEQSTMLFVFTAVTVLFAPLSFVVGLLALNVDGLPDRWSRPPLAEVFGLSTLATGGLCVILWSIFNRYYRRAHGLDNDLDFDPSPSAENGYQMKSSAWWRRTWPTIFEGRSRRKPTVRGTPAVFHQGPGEQGPNRDAILHSPTRQDNAGADSNLQLVGSLRGGTRRRRGMSGEMSIGTSLSSLSMASSSRVWSWNGRTKPDGLALGDIEFGVLHV</sequence>
<dbReference type="RefSeq" id="XP_960093.2">
    <property type="nucleotide sequence ID" value="XM_955000.2"/>
</dbReference>
<evidence type="ECO:0000313" key="10">
    <source>
        <dbReference type="EMBL" id="EAA30857.2"/>
    </source>
</evidence>
<keyword evidence="11" id="KW-1185">Reference proteome</keyword>
<dbReference type="PANTHER" id="PTHR24171:SF9">
    <property type="entry name" value="ANKYRIN REPEAT DOMAIN-CONTAINING PROTEIN 39"/>
    <property type="match status" value="1"/>
</dbReference>
<feature type="compositionally biased region" description="Basic and acidic residues" evidence="8">
    <location>
        <begin position="581"/>
        <end position="590"/>
    </location>
</feature>
<dbReference type="AlphaFoldDB" id="Q7S5L0"/>
<evidence type="ECO:0000256" key="2">
    <source>
        <dbReference type="ARBA" id="ARBA00022692"/>
    </source>
</evidence>
<evidence type="ECO:0000256" key="6">
    <source>
        <dbReference type="ARBA" id="ARBA00023136"/>
    </source>
</evidence>
<dbReference type="OrthoDB" id="4573812at2759"/>
<dbReference type="SUPFAM" id="SSF144083">
    <property type="entry name" value="Magnesium transport protein CorA, transmembrane region"/>
    <property type="match status" value="1"/>
</dbReference>
<dbReference type="Pfam" id="PF12796">
    <property type="entry name" value="Ank_2"/>
    <property type="match status" value="1"/>
</dbReference>
<evidence type="ECO:0000313" key="11">
    <source>
        <dbReference type="Proteomes" id="UP000001805"/>
    </source>
</evidence>
<organism evidence="10 11">
    <name type="scientific">Neurospora crassa (strain ATCC 24698 / 74-OR23-1A / CBS 708.71 / DSM 1257 / FGSC 987)</name>
    <dbReference type="NCBI Taxonomy" id="367110"/>
    <lineage>
        <taxon>Eukaryota</taxon>
        <taxon>Fungi</taxon>
        <taxon>Dikarya</taxon>
        <taxon>Ascomycota</taxon>
        <taxon>Pezizomycotina</taxon>
        <taxon>Sordariomycetes</taxon>
        <taxon>Sordariomycetidae</taxon>
        <taxon>Sordariales</taxon>
        <taxon>Sordariaceae</taxon>
        <taxon>Neurospora</taxon>
    </lineage>
</organism>
<feature type="region of interest" description="Disordered" evidence="8">
    <location>
        <begin position="581"/>
        <end position="645"/>
    </location>
</feature>
<dbReference type="PROSITE" id="PS50088">
    <property type="entry name" value="ANK_REPEAT"/>
    <property type="match status" value="2"/>
</dbReference>
<feature type="transmembrane region" description="Helical" evidence="9">
    <location>
        <begin position="949"/>
        <end position="971"/>
    </location>
</feature>
<dbReference type="Gene3D" id="1.25.40.20">
    <property type="entry name" value="Ankyrin repeat-containing domain"/>
    <property type="match status" value="1"/>
</dbReference>
<dbReference type="SUPFAM" id="SSF48403">
    <property type="entry name" value="Ankyrin repeat"/>
    <property type="match status" value="1"/>
</dbReference>
<dbReference type="SMR" id="Q7S5L0"/>
<dbReference type="Pfam" id="PF01544">
    <property type="entry name" value="CorA"/>
    <property type="match status" value="1"/>
</dbReference>
<evidence type="ECO:0000256" key="5">
    <source>
        <dbReference type="ARBA" id="ARBA00023043"/>
    </source>
</evidence>
<keyword evidence="6 9" id="KW-0472">Membrane</keyword>
<dbReference type="EMBL" id="CM002242">
    <property type="protein sequence ID" value="EAA30857.2"/>
    <property type="molecule type" value="Genomic_DNA"/>
</dbReference>
<reference evidence="10 11" key="1">
    <citation type="journal article" date="2003" name="Nature">
        <title>The genome sequence of the filamentous fungus Neurospora crassa.</title>
        <authorList>
            <person name="Galagan J.E."/>
            <person name="Calvo S.E."/>
            <person name="Borkovich K.A."/>
            <person name="Selker E.U."/>
            <person name="Read N.D."/>
            <person name="Jaffe D."/>
            <person name="FitzHugh W."/>
            <person name="Ma L.J."/>
            <person name="Smirnov S."/>
            <person name="Purcell S."/>
            <person name="Rehman B."/>
            <person name="Elkins T."/>
            <person name="Engels R."/>
            <person name="Wang S."/>
            <person name="Nielsen C.B."/>
            <person name="Butler J."/>
            <person name="Endrizzi M."/>
            <person name="Qui D."/>
            <person name="Ianakiev P."/>
            <person name="Bell-Pedersen D."/>
            <person name="Nelson M.A."/>
            <person name="Werner-Washburne M."/>
            <person name="Selitrennikoff C.P."/>
            <person name="Kinsey J.A."/>
            <person name="Braun E.L."/>
            <person name="Zelter A."/>
            <person name="Schulte U."/>
            <person name="Kothe G.O."/>
            <person name="Jedd G."/>
            <person name="Mewes W."/>
            <person name="Staben C."/>
            <person name="Marcotte E."/>
            <person name="Greenberg D."/>
            <person name="Roy A."/>
            <person name="Foley K."/>
            <person name="Naylor J."/>
            <person name="Stange-Thomann N."/>
            <person name="Barrett R."/>
            <person name="Gnerre S."/>
            <person name="Kamal M."/>
            <person name="Kamvysselis M."/>
            <person name="Mauceli E."/>
            <person name="Bielke C."/>
            <person name="Rudd S."/>
            <person name="Frishman D."/>
            <person name="Krystofova S."/>
            <person name="Rasmussen C."/>
            <person name="Metzenberg R.L."/>
            <person name="Perkins D.D."/>
            <person name="Kroken S."/>
            <person name="Cogoni C."/>
            <person name="Macino G."/>
            <person name="Catcheside D."/>
            <person name="Li W."/>
            <person name="Pratt R.J."/>
            <person name="Osmani S.A."/>
            <person name="DeSouza C.P."/>
            <person name="Glass L."/>
            <person name="Orbach M.J."/>
            <person name="Berglund J.A."/>
            <person name="Voelker R."/>
            <person name="Yarden O."/>
            <person name="Plamann M."/>
            <person name="Seiler S."/>
            <person name="Dunlap J."/>
            <person name="Radford A."/>
            <person name="Aramayo R."/>
            <person name="Natvig D.O."/>
            <person name="Alex L.A."/>
            <person name="Mannhaupt G."/>
            <person name="Ebbole D.J."/>
            <person name="Freitag M."/>
            <person name="Paulsen I."/>
            <person name="Sachs M.S."/>
            <person name="Lander E.S."/>
            <person name="Nusbaum C."/>
            <person name="Birren B."/>
        </authorList>
    </citation>
    <scope>NUCLEOTIDE SEQUENCE [LARGE SCALE GENOMIC DNA]</scope>
    <source>
        <strain evidence="11">ATCC 24698 / 74-OR23-1A / CBS 708.71 / DSM 1257 / FGSC 987</strain>
    </source>
</reference>
<dbReference type="PROSITE" id="PS50297">
    <property type="entry name" value="ANK_REP_REGION"/>
    <property type="match status" value="2"/>
</dbReference>
<dbReference type="GeneID" id="3876240"/>
<evidence type="ECO:0000256" key="7">
    <source>
        <dbReference type="PROSITE-ProRule" id="PRU00023"/>
    </source>
</evidence>
<evidence type="ECO:0000256" key="9">
    <source>
        <dbReference type="SAM" id="Phobius"/>
    </source>
</evidence>
<feature type="region of interest" description="Disordered" evidence="8">
    <location>
        <begin position="19"/>
        <end position="45"/>
    </location>
</feature>
<dbReference type="InterPro" id="IPR002110">
    <property type="entry name" value="Ankyrin_rpt"/>
</dbReference>
<evidence type="ECO:0000256" key="3">
    <source>
        <dbReference type="ARBA" id="ARBA00022737"/>
    </source>
</evidence>
<comment type="subcellular location">
    <subcellularLocation>
        <location evidence="1">Membrane</location>
        <topology evidence="1">Multi-pass membrane protein</topology>
    </subcellularLocation>
</comment>
<dbReference type="KEGG" id="ncr:NCU05833"/>
<keyword evidence="3" id="KW-0677">Repeat</keyword>
<accession>Q7S5L0</accession>
<dbReference type="PaxDb" id="5141-EFNCRP00000005743"/>
<dbReference type="InterPro" id="IPR002523">
    <property type="entry name" value="MgTranspt_CorA/ZnTranspt_ZntB"/>
</dbReference>
<proteinExistence type="predicted"/>
<protein>
    <submittedName>
        <fullName evidence="10">Uncharacterized protein</fullName>
    </submittedName>
</protein>
<dbReference type="InterPro" id="IPR045863">
    <property type="entry name" value="CorA_TM1_TM2"/>
</dbReference>
<name>Q7S5L0_NEUCR</name>
<gene>
    <name evidence="10" type="ORF">NCU05833</name>
</gene>
<dbReference type="HOGENOM" id="CLU_307777_0_0_1"/>
<dbReference type="Gene3D" id="1.20.58.340">
    <property type="entry name" value="Magnesium transport protein CorA, transmembrane region"/>
    <property type="match status" value="1"/>
</dbReference>
<feature type="repeat" description="ANK" evidence="7">
    <location>
        <begin position="99"/>
        <end position="132"/>
    </location>
</feature>
<dbReference type="GO" id="GO:0046873">
    <property type="term" value="F:metal ion transmembrane transporter activity"/>
    <property type="evidence" value="ECO:0007669"/>
    <property type="project" value="InterPro"/>
</dbReference>
<dbReference type="PANTHER" id="PTHR24171">
    <property type="entry name" value="ANKYRIN REPEAT DOMAIN-CONTAINING PROTEIN 39-RELATED"/>
    <property type="match status" value="1"/>
</dbReference>
<feature type="transmembrane region" description="Helical" evidence="9">
    <location>
        <begin position="912"/>
        <end position="937"/>
    </location>
</feature>
<dbReference type="SMART" id="SM00248">
    <property type="entry name" value="ANK"/>
    <property type="match status" value="2"/>
</dbReference>
<feature type="region of interest" description="Disordered" evidence="8">
    <location>
        <begin position="471"/>
        <end position="568"/>
    </location>
</feature>
<dbReference type="Proteomes" id="UP000001805">
    <property type="component" value="Chromosome 7, Linkage Group VII"/>
</dbReference>
<feature type="compositionally biased region" description="Polar residues" evidence="8">
    <location>
        <begin position="601"/>
        <end position="612"/>
    </location>
</feature>
<keyword evidence="5 7" id="KW-0040">ANK repeat</keyword>
<feature type="compositionally biased region" description="Polar residues" evidence="8">
    <location>
        <begin position="544"/>
        <end position="559"/>
    </location>
</feature>
<keyword evidence="4 9" id="KW-1133">Transmembrane helix</keyword>
<evidence type="ECO:0000256" key="1">
    <source>
        <dbReference type="ARBA" id="ARBA00004141"/>
    </source>
</evidence>
<dbReference type="InterPro" id="IPR036770">
    <property type="entry name" value="Ankyrin_rpt-contain_sf"/>
</dbReference>